<reference evidence="3 4" key="1">
    <citation type="submission" date="2018-08" db="EMBL/GenBank/DDBJ databases">
        <title>Whole Genome Sequence of the Moderate Halophilic Marine Bacterium Marinobacter litoralis Sw-45.</title>
        <authorList>
            <person name="Musa H."/>
        </authorList>
    </citation>
    <scope>NUCLEOTIDE SEQUENCE [LARGE SCALE GENOMIC DNA]</scope>
    <source>
        <strain evidence="3 4">Sw-45</strain>
    </source>
</reference>
<dbReference type="PANTHER" id="PTHR30121">
    <property type="entry name" value="UNCHARACTERIZED PROTEIN YJGR-RELATED"/>
    <property type="match status" value="1"/>
</dbReference>
<dbReference type="InterPro" id="IPR033186">
    <property type="entry name" value="HerA_C"/>
</dbReference>
<sequence>MSEASVFIGKGRHAQRLLLRRANRHGLIAGATGTGKTVTLQILAEGFSAQGVPVFMADVKGDLSGISQPGTTKPFLTKRAEQVGLEPYVFEGFPTVFWDVLGKQGHPMRATISDMGPLLLSRLLELNDTQEGVINIAFKLADDHGMALLDLKDLRALMTFVAEQSKELSALYGNVSKASVGAIQRRLLQLEQQGGDQFFGEPALELSDLMRCDSAGRGHINLLAANQLIERPRLYATILLWLLAELFEELPEVGDPDKPKLVFFFDEAHLLFDDAPKALLQKVEQVVRLIRSKGVGVYFVSQNPTDIPDKILGQLGNRVQHALRAFTSRDQKAVRAAASTFRQNPELDTEKVITELGVGEALVSTLDDKGTPSIVDHTLIRPPSSRLGPATAKERKTILAASEFGALYNKMIDRESAFEKLQKRAEDAAKEAERAAMANERVYEAPAKTNRKPATTRRSSRQSVFETLAKSIARTMGREMTRGFLRGLLGSLFKGR</sequence>
<dbReference type="InterPro" id="IPR003593">
    <property type="entry name" value="AAA+_ATPase"/>
</dbReference>
<protein>
    <submittedName>
        <fullName evidence="3">AAA-like domain protein</fullName>
    </submittedName>
</protein>
<dbReference type="SUPFAM" id="SSF52540">
    <property type="entry name" value="P-loop containing nucleoside triphosphate hydrolases"/>
    <property type="match status" value="1"/>
</dbReference>
<dbReference type="OrthoDB" id="9758751at2"/>
<dbReference type="Gene3D" id="3.40.50.300">
    <property type="entry name" value="P-loop containing nucleotide triphosphate hydrolases"/>
    <property type="match status" value="2"/>
</dbReference>
<feature type="domain" description="AAA+ ATPase" evidence="2">
    <location>
        <begin position="22"/>
        <end position="427"/>
    </location>
</feature>
<comment type="caution">
    <text evidence="3">The sequence shown here is derived from an EMBL/GenBank/DDBJ whole genome shotgun (WGS) entry which is preliminary data.</text>
</comment>
<dbReference type="InterPro" id="IPR051162">
    <property type="entry name" value="T4SS_component"/>
</dbReference>
<keyword evidence="4" id="KW-1185">Reference proteome</keyword>
<accession>A0A3M2RA52</accession>
<evidence type="ECO:0000313" key="4">
    <source>
        <dbReference type="Proteomes" id="UP000265903"/>
    </source>
</evidence>
<gene>
    <name evidence="3" type="ORF">DOQ08_02882</name>
</gene>
<name>A0A3M2RA52_9GAMM</name>
<dbReference type="EMBL" id="QMDL01000004">
    <property type="protein sequence ID" value="RMJ02089.1"/>
    <property type="molecule type" value="Genomic_DNA"/>
</dbReference>
<feature type="compositionally biased region" description="Basic residues" evidence="1">
    <location>
        <begin position="449"/>
        <end position="460"/>
    </location>
</feature>
<feature type="region of interest" description="Disordered" evidence="1">
    <location>
        <begin position="444"/>
        <end position="463"/>
    </location>
</feature>
<dbReference type="RefSeq" id="WP_114335671.1">
    <property type="nucleotide sequence ID" value="NZ_QMDL01000004.1"/>
</dbReference>
<dbReference type="Proteomes" id="UP000265903">
    <property type="component" value="Unassembled WGS sequence"/>
</dbReference>
<evidence type="ECO:0000259" key="2">
    <source>
        <dbReference type="SMART" id="SM00382"/>
    </source>
</evidence>
<organism evidence="3 4">
    <name type="scientific">Marinobacter litoralis</name>
    <dbReference type="NCBI Taxonomy" id="187981"/>
    <lineage>
        <taxon>Bacteria</taxon>
        <taxon>Pseudomonadati</taxon>
        <taxon>Pseudomonadota</taxon>
        <taxon>Gammaproteobacteria</taxon>
        <taxon>Pseudomonadales</taxon>
        <taxon>Marinobacteraceae</taxon>
        <taxon>Marinobacter</taxon>
    </lineage>
</organism>
<proteinExistence type="predicted"/>
<evidence type="ECO:0000256" key="1">
    <source>
        <dbReference type="SAM" id="MobiDB-lite"/>
    </source>
</evidence>
<dbReference type="PANTHER" id="PTHR30121:SF6">
    <property type="entry name" value="SLR6007 PROTEIN"/>
    <property type="match status" value="1"/>
</dbReference>
<dbReference type="AlphaFoldDB" id="A0A3M2RA52"/>
<dbReference type="InterPro" id="IPR027417">
    <property type="entry name" value="P-loop_NTPase"/>
</dbReference>
<evidence type="ECO:0000313" key="3">
    <source>
        <dbReference type="EMBL" id="RMJ02089.1"/>
    </source>
</evidence>
<dbReference type="Pfam" id="PF05872">
    <property type="entry name" value="HerA_C"/>
    <property type="match status" value="1"/>
</dbReference>
<dbReference type="SMART" id="SM00382">
    <property type="entry name" value="AAA"/>
    <property type="match status" value="1"/>
</dbReference>